<dbReference type="InterPro" id="IPR005511">
    <property type="entry name" value="SMP-30"/>
</dbReference>
<accession>A0ABT3GY87</accession>
<proteinExistence type="inferred from homology"/>
<dbReference type="RefSeq" id="WP_264505487.1">
    <property type="nucleotide sequence ID" value="NZ_JAPDFL010000001.1"/>
</dbReference>
<dbReference type="EMBL" id="JAPDFL010000001">
    <property type="protein sequence ID" value="MCW1932493.1"/>
    <property type="molecule type" value="Genomic_DNA"/>
</dbReference>
<evidence type="ECO:0000313" key="4">
    <source>
        <dbReference type="Proteomes" id="UP001208938"/>
    </source>
</evidence>
<name>A0ABT3GY87_9RHOB</name>
<comment type="similarity">
    <text evidence="1">Belongs to the SMP-30/CGR1 family.</text>
</comment>
<dbReference type="Proteomes" id="UP001208938">
    <property type="component" value="Unassembled WGS sequence"/>
</dbReference>
<organism evidence="3 4">
    <name type="scientific">Pararhodobacter zhoushanensis</name>
    <dbReference type="NCBI Taxonomy" id="2479545"/>
    <lineage>
        <taxon>Bacteria</taxon>
        <taxon>Pseudomonadati</taxon>
        <taxon>Pseudomonadota</taxon>
        <taxon>Alphaproteobacteria</taxon>
        <taxon>Rhodobacterales</taxon>
        <taxon>Paracoccaceae</taxon>
        <taxon>Pararhodobacter</taxon>
    </lineage>
</organism>
<protein>
    <submittedName>
        <fullName evidence="3">SMP-30/gluconolactonase/LRE family protein</fullName>
    </submittedName>
</protein>
<reference evidence="3 4" key="1">
    <citation type="submission" date="2022-10" db="EMBL/GenBank/DDBJ databases">
        <title>Pararhodobacter sp. nov., isolated from marine algae.</title>
        <authorList>
            <person name="Choi B.J."/>
            <person name="Kim J.M."/>
            <person name="Lee J.K."/>
            <person name="Choi D.G."/>
            <person name="Jeon C.O."/>
        </authorList>
    </citation>
    <scope>NUCLEOTIDE SEQUENCE [LARGE SCALE GENOMIC DNA]</scope>
    <source>
        <strain evidence="3 4">ZQ420</strain>
    </source>
</reference>
<gene>
    <name evidence="3" type="ORF">OKW52_09545</name>
</gene>
<dbReference type="PANTHER" id="PTHR10907">
    <property type="entry name" value="REGUCALCIN"/>
    <property type="match status" value="1"/>
</dbReference>
<comment type="caution">
    <text evidence="3">The sequence shown here is derived from an EMBL/GenBank/DDBJ whole genome shotgun (WGS) entry which is preliminary data.</text>
</comment>
<dbReference type="PRINTS" id="PR01790">
    <property type="entry name" value="SMP30FAMILY"/>
</dbReference>
<dbReference type="SUPFAM" id="SSF63829">
    <property type="entry name" value="Calcium-dependent phosphotriesterase"/>
    <property type="match status" value="1"/>
</dbReference>
<sequence>MPEQAKNRLVEGLIVTRLSDRPAALGESPVWDAGAACLWWIDGVAGEIRCHRPTRPEAEAVRIGGHIGSLALAEAGQLLVARDHAFLLVDPASGSVQTLLTLEGADPAMRLNDGATDRQGRFLCAGMGRSGAPLGALHQLGADGRQRVLATGLRIGNGVCVSPDGATLYFTDTPARKTYACDYDPATGAASEPRVLVDTAPLGSGIDGQTVDRDGNLWAAMIHSAEIGCFAPDGRLLHRFNAPVDLPSSLAFGGADMGTLYVTSIRDSGTGRAVSKHPDGGHLFAIDGTGATGIPETRFAARITP</sequence>
<dbReference type="Gene3D" id="2.120.10.30">
    <property type="entry name" value="TolB, C-terminal domain"/>
    <property type="match status" value="1"/>
</dbReference>
<evidence type="ECO:0000313" key="3">
    <source>
        <dbReference type="EMBL" id="MCW1932493.1"/>
    </source>
</evidence>
<dbReference type="Pfam" id="PF08450">
    <property type="entry name" value="SGL"/>
    <property type="match status" value="1"/>
</dbReference>
<feature type="domain" description="SMP-30/Gluconolactonase/LRE-like region" evidence="2">
    <location>
        <begin position="25"/>
        <end position="265"/>
    </location>
</feature>
<dbReference type="InterPro" id="IPR013658">
    <property type="entry name" value="SGL"/>
</dbReference>
<keyword evidence="4" id="KW-1185">Reference proteome</keyword>
<evidence type="ECO:0000256" key="1">
    <source>
        <dbReference type="ARBA" id="ARBA00008853"/>
    </source>
</evidence>
<dbReference type="InterPro" id="IPR011042">
    <property type="entry name" value="6-blade_b-propeller_TolB-like"/>
</dbReference>
<evidence type="ECO:0000259" key="2">
    <source>
        <dbReference type="Pfam" id="PF08450"/>
    </source>
</evidence>
<dbReference type="PANTHER" id="PTHR10907:SF47">
    <property type="entry name" value="REGUCALCIN"/>
    <property type="match status" value="1"/>
</dbReference>